<feature type="region of interest" description="Disordered" evidence="1">
    <location>
        <begin position="136"/>
        <end position="173"/>
    </location>
</feature>
<keyword evidence="3" id="KW-1185">Reference proteome</keyword>
<feature type="compositionally biased region" description="Polar residues" evidence="1">
    <location>
        <begin position="136"/>
        <end position="145"/>
    </location>
</feature>
<dbReference type="OrthoDB" id="2330002at2759"/>
<evidence type="ECO:0000313" key="2">
    <source>
        <dbReference type="EMBL" id="CAI2179986.1"/>
    </source>
</evidence>
<evidence type="ECO:0000313" key="3">
    <source>
        <dbReference type="Proteomes" id="UP001153678"/>
    </source>
</evidence>
<name>A0A9W4SSI0_9GLOM</name>
<protein>
    <submittedName>
        <fullName evidence="2">9422_t:CDS:1</fullName>
    </submittedName>
</protein>
<evidence type="ECO:0000256" key="1">
    <source>
        <dbReference type="SAM" id="MobiDB-lite"/>
    </source>
</evidence>
<organism evidence="2 3">
    <name type="scientific">Funneliformis geosporum</name>
    <dbReference type="NCBI Taxonomy" id="1117311"/>
    <lineage>
        <taxon>Eukaryota</taxon>
        <taxon>Fungi</taxon>
        <taxon>Fungi incertae sedis</taxon>
        <taxon>Mucoromycota</taxon>
        <taxon>Glomeromycotina</taxon>
        <taxon>Glomeromycetes</taxon>
        <taxon>Glomerales</taxon>
        <taxon>Glomeraceae</taxon>
        <taxon>Funneliformis</taxon>
    </lineage>
</organism>
<dbReference type="EMBL" id="CAMKVN010002190">
    <property type="protein sequence ID" value="CAI2179986.1"/>
    <property type="molecule type" value="Genomic_DNA"/>
</dbReference>
<dbReference type="Proteomes" id="UP001153678">
    <property type="component" value="Unassembled WGS sequence"/>
</dbReference>
<accession>A0A9W4SSI0</accession>
<comment type="caution">
    <text evidence="2">The sequence shown here is derived from an EMBL/GenBank/DDBJ whole genome shotgun (WGS) entry which is preliminary data.</text>
</comment>
<proteinExistence type="predicted"/>
<sequence>MSVNKSPDNSFTDPWSYYVENDTENLTVHPYFKAVQARFWTFEHYINWLCNNVELPIWSTSVSQFYESLSTINKIKNAPLCVRAYVKSVLETMNEEENKHIMEDLEDTYLAILKEKQDKDLSKNLLHAQTNKKAYANSTVDNSKSQTKKKKFFREPKKRRTDNSDDEEAMEGSVLFDESNEDTLIDSIDESGLREEAVLPISETNPDTSKQEFLQSISEKFNKYQEKIPKTRRIITLGYWGIFDLTQQSLYGCTNFSQNEINKIAQDFANHVHWSPQPTPDYLQQYFDSCDPTKLKDNAMVEKIHTNIQFILYNMSKKGAKTEEEHKFITIYPLFNAFMDPSLIKDTWGETQTLCSKDMRNENANPFVKARMGRKVDMKGTLTRTSNKFEALYGEVANGLSSLGISLASQKKKYLDKVKLAVLMRDSLNSILKKWKYLNDEQRKKIIVYGWTLAENCHLPSNKDECALFEGAFCLLKELGRKLTDTEKLIQELHIANTRGKCRQITTKNSPTLNLNRTPN</sequence>
<reference evidence="2" key="1">
    <citation type="submission" date="2022-08" db="EMBL/GenBank/DDBJ databases">
        <authorList>
            <person name="Kallberg Y."/>
            <person name="Tangrot J."/>
            <person name="Rosling A."/>
        </authorList>
    </citation>
    <scope>NUCLEOTIDE SEQUENCE</scope>
    <source>
        <strain evidence="2">Wild A</strain>
    </source>
</reference>
<dbReference type="AlphaFoldDB" id="A0A9W4SSI0"/>
<feature type="compositionally biased region" description="Basic residues" evidence="1">
    <location>
        <begin position="146"/>
        <end position="160"/>
    </location>
</feature>
<gene>
    <name evidence="2" type="ORF">FWILDA_LOCUS9360</name>
</gene>